<gene>
    <name evidence="2" type="ORF">H3Z74_04390</name>
</gene>
<evidence type="ECO:0000256" key="1">
    <source>
        <dbReference type="SAM" id="Phobius"/>
    </source>
</evidence>
<keyword evidence="1" id="KW-1133">Transmembrane helix</keyword>
<proteinExistence type="predicted"/>
<keyword evidence="1" id="KW-0472">Membrane</keyword>
<dbReference type="EMBL" id="CP061038">
    <property type="protein sequence ID" value="QNQ11861.1"/>
    <property type="molecule type" value="Genomic_DNA"/>
</dbReference>
<protein>
    <submittedName>
        <fullName evidence="2">Uncharacterized protein</fullName>
    </submittedName>
</protein>
<keyword evidence="3" id="KW-1185">Reference proteome</keyword>
<dbReference type="Proteomes" id="UP000516148">
    <property type="component" value="Chromosome"/>
</dbReference>
<feature type="transmembrane region" description="Helical" evidence="1">
    <location>
        <begin position="25"/>
        <end position="53"/>
    </location>
</feature>
<evidence type="ECO:0000313" key="3">
    <source>
        <dbReference type="Proteomes" id="UP000516148"/>
    </source>
</evidence>
<accession>A0A7H0LQA8</accession>
<keyword evidence="1" id="KW-0812">Transmembrane</keyword>
<reference evidence="2 3" key="1">
    <citation type="submission" date="2020-09" db="EMBL/GenBank/DDBJ databases">
        <title>Sphingomonas sp., a new species isolated from pork steak.</title>
        <authorList>
            <person name="Heidler von Heilborn D."/>
        </authorList>
    </citation>
    <scope>NUCLEOTIDE SEQUENCE [LARGE SCALE GENOMIC DNA]</scope>
    <source>
        <strain evidence="3">S8-3T</strain>
    </source>
</reference>
<dbReference type="KEGG" id="spap:H3Z74_04390"/>
<organism evidence="2 3">
    <name type="scientific">Sphingomonas alpina</name>
    <dbReference type="NCBI Taxonomy" id="653931"/>
    <lineage>
        <taxon>Bacteria</taxon>
        <taxon>Pseudomonadati</taxon>
        <taxon>Pseudomonadota</taxon>
        <taxon>Alphaproteobacteria</taxon>
        <taxon>Sphingomonadales</taxon>
        <taxon>Sphingomonadaceae</taxon>
        <taxon>Sphingomonas</taxon>
    </lineage>
</organism>
<sequence>MVLILASAIVMVAGALWYTSLFLPMTIVVVTATAAGVFGSVTLGCGLFALAFYSDKSGHDADSRNATIASHRAD</sequence>
<dbReference type="AlphaFoldDB" id="A0A7H0LQA8"/>
<evidence type="ECO:0000313" key="2">
    <source>
        <dbReference type="EMBL" id="QNQ11861.1"/>
    </source>
</evidence>
<name>A0A7H0LQA8_9SPHN</name>